<dbReference type="PANTHER" id="PTHR31996">
    <property type="entry name" value="COILED-COIL DOMAIN-CONTAINING PROTEIN 115"/>
    <property type="match status" value="1"/>
</dbReference>
<reference evidence="4" key="1">
    <citation type="submission" date="2022-11" db="EMBL/GenBank/DDBJ databases">
        <authorList>
            <person name="Petersen C."/>
        </authorList>
    </citation>
    <scope>NUCLEOTIDE SEQUENCE</scope>
    <source>
        <strain evidence="4">IBT 22155</strain>
    </source>
</reference>
<feature type="coiled-coil region" evidence="2">
    <location>
        <begin position="223"/>
        <end position="250"/>
    </location>
</feature>
<dbReference type="Pfam" id="PF21730">
    <property type="entry name" value="Vma22_CCDC115"/>
    <property type="match status" value="1"/>
</dbReference>
<accession>A0A9W9KXH9</accession>
<dbReference type="PANTHER" id="PTHR31996:SF2">
    <property type="entry name" value="COILED-COIL DOMAIN-CONTAINING PROTEIN 115"/>
    <property type="match status" value="1"/>
</dbReference>
<feature type="compositionally biased region" description="Basic and acidic residues" evidence="3">
    <location>
        <begin position="173"/>
        <end position="190"/>
    </location>
</feature>
<feature type="region of interest" description="Disordered" evidence="3">
    <location>
        <begin position="1"/>
        <end position="21"/>
    </location>
</feature>
<reference evidence="4" key="2">
    <citation type="journal article" date="2023" name="IMA Fungus">
        <title>Comparative genomic study of the Penicillium genus elucidates a diverse pangenome and 15 lateral gene transfer events.</title>
        <authorList>
            <person name="Petersen C."/>
            <person name="Sorensen T."/>
            <person name="Nielsen M.R."/>
            <person name="Sondergaard T.E."/>
            <person name="Sorensen J.L."/>
            <person name="Fitzpatrick D.A."/>
            <person name="Frisvad J.C."/>
            <person name="Nielsen K.L."/>
        </authorList>
    </citation>
    <scope>NUCLEOTIDE SEQUENCE</scope>
    <source>
        <strain evidence="4">IBT 22155</strain>
    </source>
</reference>
<dbReference type="GO" id="GO:1990871">
    <property type="term" value="C:Vma12-Vma22 assembly complex"/>
    <property type="evidence" value="ECO:0007669"/>
    <property type="project" value="TreeGrafter"/>
</dbReference>
<feature type="compositionally biased region" description="Pro residues" evidence="3">
    <location>
        <begin position="1"/>
        <end position="10"/>
    </location>
</feature>
<sequence>MTQIPTPPASRPGSQAPEITRPVASVDLARRLDTLLEQYLHLLDRQQRLQSSLAKDLSVGVFALAQANFSSSPARRYGPDYYDGRMKATRTISIESERNAEGPIGHAQEGKHKIGSPGYNYSFSCKSTRSHRSEKADVNEESQSSDWEQSEPPEATEDTTTGDATGSVPSDPSEIKITPEKPKTDPKTLRSDPINWYGILVPQSLRRAQKSFTNVIDNQVPDLASTTVEMRALEQQINQLRAQLEDEITKPTCPTVNDTSDVKRQVDIGSRPKHSIPEVRVTT</sequence>
<evidence type="ECO:0000256" key="3">
    <source>
        <dbReference type="SAM" id="MobiDB-lite"/>
    </source>
</evidence>
<dbReference type="GO" id="GO:0070072">
    <property type="term" value="P:vacuolar proton-transporting V-type ATPase complex assembly"/>
    <property type="evidence" value="ECO:0007669"/>
    <property type="project" value="InterPro"/>
</dbReference>
<feature type="region of interest" description="Disordered" evidence="3">
    <location>
        <begin position="95"/>
        <end position="117"/>
    </location>
</feature>
<keyword evidence="2" id="KW-0175">Coiled coil</keyword>
<dbReference type="Proteomes" id="UP001149079">
    <property type="component" value="Unassembled WGS sequence"/>
</dbReference>
<feature type="region of interest" description="Disordered" evidence="3">
    <location>
        <begin position="130"/>
        <end position="191"/>
    </location>
</feature>
<dbReference type="GeneID" id="81408459"/>
<name>A0A9W9KXH9_9EURO</name>
<gene>
    <name evidence="4" type="ORF">N7515_008545</name>
</gene>
<evidence type="ECO:0000256" key="2">
    <source>
        <dbReference type="SAM" id="Coils"/>
    </source>
</evidence>
<proteinExistence type="predicted"/>
<organism evidence="4 5">
    <name type="scientific">Penicillium bovifimosum</name>
    <dbReference type="NCBI Taxonomy" id="126998"/>
    <lineage>
        <taxon>Eukaryota</taxon>
        <taxon>Fungi</taxon>
        <taxon>Dikarya</taxon>
        <taxon>Ascomycota</taxon>
        <taxon>Pezizomycotina</taxon>
        <taxon>Eurotiomycetes</taxon>
        <taxon>Eurotiomycetidae</taxon>
        <taxon>Eurotiales</taxon>
        <taxon>Aspergillaceae</taxon>
        <taxon>Penicillium</taxon>
    </lineage>
</organism>
<dbReference type="InterPro" id="IPR040357">
    <property type="entry name" value="Vma22/CCDC115"/>
</dbReference>
<dbReference type="RefSeq" id="XP_056519119.1">
    <property type="nucleotide sequence ID" value="XM_056669289.1"/>
</dbReference>
<dbReference type="AlphaFoldDB" id="A0A9W9KXH9"/>
<feature type="compositionally biased region" description="Acidic residues" evidence="3">
    <location>
        <begin position="148"/>
        <end position="157"/>
    </location>
</feature>
<evidence type="ECO:0000256" key="1">
    <source>
        <dbReference type="ARBA" id="ARBA00093634"/>
    </source>
</evidence>
<dbReference type="OrthoDB" id="408631at2759"/>
<keyword evidence="5" id="KW-1185">Reference proteome</keyword>
<dbReference type="GO" id="GO:0051082">
    <property type="term" value="F:unfolded protein binding"/>
    <property type="evidence" value="ECO:0007669"/>
    <property type="project" value="TreeGrafter"/>
</dbReference>
<protein>
    <recommendedName>
        <fullName evidence="1">Vacuolar ATPase assembly protein VMA22</fullName>
    </recommendedName>
</protein>
<comment type="caution">
    <text evidence="4">The sequence shown here is derived from an EMBL/GenBank/DDBJ whole genome shotgun (WGS) entry which is preliminary data.</text>
</comment>
<evidence type="ECO:0000313" key="4">
    <source>
        <dbReference type="EMBL" id="KAJ5124720.1"/>
    </source>
</evidence>
<dbReference type="EMBL" id="JAPQKL010000006">
    <property type="protein sequence ID" value="KAJ5124720.1"/>
    <property type="molecule type" value="Genomic_DNA"/>
</dbReference>
<evidence type="ECO:0000313" key="5">
    <source>
        <dbReference type="Proteomes" id="UP001149079"/>
    </source>
</evidence>